<dbReference type="InterPro" id="IPR010389">
    <property type="entry name" value="Urate_ox_N"/>
</dbReference>
<dbReference type="STRING" id="314283.MED297_08346"/>
<keyword evidence="4" id="KW-1185">Reference proteome</keyword>
<proteinExistence type="predicted"/>
<protein>
    <submittedName>
        <fullName evidence="3">Predicted membrane protein</fullName>
    </submittedName>
</protein>
<keyword evidence="1" id="KW-0812">Transmembrane</keyword>
<feature type="transmembrane region" description="Helical" evidence="1">
    <location>
        <begin position="12"/>
        <end position="33"/>
    </location>
</feature>
<evidence type="ECO:0000259" key="2">
    <source>
        <dbReference type="Pfam" id="PF06181"/>
    </source>
</evidence>
<dbReference type="RefSeq" id="WP_008045772.1">
    <property type="nucleotide sequence ID" value="NZ_CH724152.1"/>
</dbReference>
<keyword evidence="1" id="KW-0472">Membrane</keyword>
<gene>
    <name evidence="3" type="ORF">MED297_08346</name>
</gene>
<feature type="transmembrane region" description="Helical" evidence="1">
    <location>
        <begin position="177"/>
        <end position="197"/>
    </location>
</feature>
<sequence>MSSYFFEVVHLILRYFHVIAGIAWIGASFYFIWLDNNLQEPPQWKKDKGIKGDLWAVHGGGFYEVAKYKLGPEEMPTTLHWFKWEAYTTWITGALLLTLLYYVGADAYLLDASKSTMSAAAAIAASIASIVIGFLVYEGLCRTPLVENGRGFAVVTVALLAIWTWGLDLFLADRAAYIHVGALIGTCMAANVFTTIIPGQRYMVNEIAQGRTPDSAPGLKGKQRSVHNNYATLPVIFIMLSNHFPFTYAHPFGWLVLVALFINGMWIRHYFNLKHQGQHKPSVLIGGLIAFFAIMLAIAPWSSLANQDATVQIHVSDEQAWNIVQTHCTECHATTPSSELFSAAPAGFVLEDLAQVRAAKTQVLQRAVTVGDMPLGNMTQMTGEERAQLGAWLAGQP</sequence>
<feature type="transmembrane region" description="Helical" evidence="1">
    <location>
        <begin position="252"/>
        <end position="271"/>
    </location>
</feature>
<dbReference type="GO" id="GO:0009055">
    <property type="term" value="F:electron transfer activity"/>
    <property type="evidence" value="ECO:0007669"/>
    <property type="project" value="InterPro"/>
</dbReference>
<comment type="caution">
    <text evidence="3">The sequence shown here is derived from an EMBL/GenBank/DDBJ whole genome shotgun (WGS) entry which is preliminary data.</text>
</comment>
<feature type="transmembrane region" description="Helical" evidence="1">
    <location>
        <begin position="283"/>
        <end position="302"/>
    </location>
</feature>
<dbReference type="SUPFAM" id="SSF46626">
    <property type="entry name" value="Cytochrome c"/>
    <property type="match status" value="1"/>
</dbReference>
<dbReference type="GO" id="GO:0020037">
    <property type="term" value="F:heme binding"/>
    <property type="evidence" value="ECO:0007669"/>
    <property type="project" value="InterPro"/>
</dbReference>
<feature type="domain" description="Urate oxidase N-terminal" evidence="2">
    <location>
        <begin position="4"/>
        <end position="298"/>
    </location>
</feature>
<dbReference type="InterPro" id="IPR036909">
    <property type="entry name" value="Cyt_c-like_dom_sf"/>
</dbReference>
<dbReference type="HOGENOM" id="CLU_058049_0_0_6"/>
<dbReference type="Pfam" id="PF06181">
    <property type="entry name" value="Urate_ox_N"/>
    <property type="match status" value="1"/>
</dbReference>
<dbReference type="OrthoDB" id="9787495at2"/>
<dbReference type="EMBL" id="AAOE01000006">
    <property type="protein sequence ID" value="EAR10084.1"/>
    <property type="molecule type" value="Genomic_DNA"/>
</dbReference>
<accession>A4BD02</accession>
<keyword evidence="1" id="KW-1133">Transmembrane helix</keyword>
<evidence type="ECO:0000256" key="1">
    <source>
        <dbReference type="SAM" id="Phobius"/>
    </source>
</evidence>
<organism evidence="3 4">
    <name type="scientific">Reinekea blandensis MED297</name>
    <dbReference type="NCBI Taxonomy" id="314283"/>
    <lineage>
        <taxon>Bacteria</taxon>
        <taxon>Pseudomonadati</taxon>
        <taxon>Pseudomonadota</taxon>
        <taxon>Gammaproteobacteria</taxon>
        <taxon>Oceanospirillales</taxon>
        <taxon>Saccharospirillaceae</taxon>
        <taxon>Reinekea</taxon>
    </lineage>
</organism>
<dbReference type="Proteomes" id="UP000005953">
    <property type="component" value="Unassembled WGS sequence"/>
</dbReference>
<feature type="transmembrane region" description="Helical" evidence="1">
    <location>
        <begin position="116"/>
        <end position="140"/>
    </location>
</feature>
<evidence type="ECO:0000313" key="4">
    <source>
        <dbReference type="Proteomes" id="UP000005953"/>
    </source>
</evidence>
<name>A4BD02_9GAMM</name>
<dbReference type="AlphaFoldDB" id="A4BD02"/>
<feature type="transmembrane region" description="Helical" evidence="1">
    <location>
        <begin position="84"/>
        <end position="104"/>
    </location>
</feature>
<reference evidence="3 4" key="1">
    <citation type="submission" date="2006-02" db="EMBL/GenBank/DDBJ databases">
        <authorList>
            <person name="Pinhassi J."/>
            <person name="Pedros-Alio C."/>
            <person name="Ferriera S."/>
            <person name="Johnson J."/>
            <person name="Kravitz S."/>
            <person name="Halpern A."/>
            <person name="Remington K."/>
            <person name="Beeson K."/>
            <person name="Tran B."/>
            <person name="Rogers Y.-H."/>
            <person name="Friedman R."/>
            <person name="Venter J.C."/>
        </authorList>
    </citation>
    <scope>NUCLEOTIDE SEQUENCE [LARGE SCALE GENOMIC DNA]</scope>
    <source>
        <strain evidence="3 4">MED297</strain>
    </source>
</reference>
<feature type="transmembrane region" description="Helical" evidence="1">
    <location>
        <begin position="152"/>
        <end position="171"/>
    </location>
</feature>
<evidence type="ECO:0000313" key="3">
    <source>
        <dbReference type="EMBL" id="EAR10084.1"/>
    </source>
</evidence>